<feature type="domain" description="Nicotinate phosphoribosyltransferase C-terminal" evidence="12">
    <location>
        <begin position="421"/>
        <end position="529"/>
    </location>
</feature>
<dbReference type="AlphaFoldDB" id="A0A075R4Y2"/>
<dbReference type="SUPFAM" id="SSF51690">
    <property type="entry name" value="Nicotinate/Quinolinate PRTase C-terminal domain-like"/>
    <property type="match status" value="1"/>
</dbReference>
<feature type="domain" description="Nicotinate/nicotinamide phosphoribosyltransferase" evidence="10">
    <location>
        <begin position="214"/>
        <end position="383"/>
    </location>
</feature>
<comment type="similarity">
    <text evidence="2 9">Belongs to the NAPRTase family.</text>
</comment>
<dbReference type="NCBIfam" id="TIGR01513">
    <property type="entry name" value="NAPRTase_put"/>
    <property type="match status" value="1"/>
</dbReference>
<evidence type="ECO:0000256" key="1">
    <source>
        <dbReference type="ARBA" id="ARBA00004952"/>
    </source>
</evidence>
<dbReference type="eggNOG" id="COG1488">
    <property type="taxonomic scope" value="Bacteria"/>
</dbReference>
<dbReference type="NCBIfam" id="NF009131">
    <property type="entry name" value="PRK12484.1"/>
    <property type="match status" value="1"/>
</dbReference>
<keyword evidence="6 9" id="KW-0662">Pyridine nucleotide biosynthesis</keyword>
<dbReference type="InterPro" id="IPR036068">
    <property type="entry name" value="Nicotinate_pribotase-like_C"/>
</dbReference>
<dbReference type="GO" id="GO:0034355">
    <property type="term" value="P:NAD+ biosynthetic process via the salvage pathway"/>
    <property type="evidence" value="ECO:0007669"/>
    <property type="project" value="TreeGrafter"/>
</dbReference>
<dbReference type="InterPro" id="IPR041525">
    <property type="entry name" value="N/Namide_PRibTrfase"/>
</dbReference>
<keyword evidence="4" id="KW-0597">Phosphoprotein</keyword>
<dbReference type="InterPro" id="IPR013785">
    <property type="entry name" value="Aldolase_TIM"/>
</dbReference>
<evidence type="ECO:0000259" key="10">
    <source>
        <dbReference type="Pfam" id="PF04095"/>
    </source>
</evidence>
<dbReference type="HOGENOM" id="CLU_025154_2_1_9"/>
<evidence type="ECO:0000313" key="14">
    <source>
        <dbReference type="Proteomes" id="UP000005850"/>
    </source>
</evidence>
<dbReference type="UniPathway" id="UPA00253">
    <property type="reaction ID" value="UER00457"/>
</dbReference>
<evidence type="ECO:0000256" key="4">
    <source>
        <dbReference type="ARBA" id="ARBA00022553"/>
    </source>
</evidence>
<dbReference type="CDD" id="cd01570">
    <property type="entry name" value="NAPRTase_A"/>
    <property type="match status" value="1"/>
</dbReference>
<evidence type="ECO:0000256" key="2">
    <source>
        <dbReference type="ARBA" id="ARBA00010897"/>
    </source>
</evidence>
<dbReference type="STRING" id="1042163.BRLA_c022150"/>
<keyword evidence="13" id="KW-0328">Glycosyltransferase</keyword>
<dbReference type="EC" id="6.3.4.21" evidence="3 9"/>
<accession>A0A075R4Y2</accession>
<dbReference type="KEGG" id="blr:BRLA_c022150"/>
<dbReference type="Pfam" id="PF17956">
    <property type="entry name" value="NAPRTase_C"/>
    <property type="match status" value="1"/>
</dbReference>
<dbReference type="RefSeq" id="WP_003337403.1">
    <property type="nucleotide sequence ID" value="NZ_CP007806.1"/>
</dbReference>
<comment type="pathway">
    <text evidence="1 9">Cofactor biosynthesis; NAD(+) biosynthesis; nicotinate D-ribonucleotide from nicotinate: step 1/1.</text>
</comment>
<dbReference type="Gene3D" id="3.20.140.10">
    <property type="entry name" value="nicotinate phosphoribosyltransferase"/>
    <property type="match status" value="1"/>
</dbReference>
<dbReference type="EMBL" id="CP007806">
    <property type="protein sequence ID" value="AIG26536.1"/>
    <property type="molecule type" value="Genomic_DNA"/>
</dbReference>
<keyword evidence="14" id="KW-1185">Reference proteome</keyword>
<evidence type="ECO:0000256" key="7">
    <source>
        <dbReference type="ARBA" id="ARBA00022679"/>
    </source>
</evidence>
<dbReference type="PANTHER" id="PTHR11098:SF1">
    <property type="entry name" value="NICOTINATE PHOSPHORIBOSYLTRANSFERASE"/>
    <property type="match status" value="1"/>
</dbReference>
<dbReference type="Pfam" id="PF04095">
    <property type="entry name" value="NAPRTase"/>
    <property type="match status" value="1"/>
</dbReference>
<evidence type="ECO:0000256" key="6">
    <source>
        <dbReference type="ARBA" id="ARBA00022642"/>
    </source>
</evidence>
<dbReference type="GO" id="GO:0005829">
    <property type="term" value="C:cytosol"/>
    <property type="evidence" value="ECO:0007669"/>
    <property type="project" value="TreeGrafter"/>
</dbReference>
<dbReference type="Proteomes" id="UP000005850">
    <property type="component" value="Chromosome"/>
</dbReference>
<proteinExistence type="inferred from homology"/>
<dbReference type="NCBIfam" id="NF006695">
    <property type="entry name" value="PRK09243.1-2"/>
    <property type="match status" value="1"/>
</dbReference>
<evidence type="ECO:0000256" key="9">
    <source>
        <dbReference type="RuleBase" id="RU365100"/>
    </source>
</evidence>
<evidence type="ECO:0000259" key="11">
    <source>
        <dbReference type="Pfam" id="PF17767"/>
    </source>
</evidence>
<comment type="function">
    <text evidence="9">Catalyzes the first step in the biosynthesis of NAD from nicotinic acid, the ATP-dependent synthesis of beta-nicotinate D-ribonucleotide from nicotinate and 5-phospho-D-ribose 1-phosphate.</text>
</comment>
<dbReference type="Gene3D" id="3.20.20.70">
    <property type="entry name" value="Aldolase class I"/>
    <property type="match status" value="1"/>
</dbReference>
<feature type="domain" description="Nicotinate phosphoribosyltransferase N-terminal" evidence="11">
    <location>
        <begin position="59"/>
        <end position="193"/>
    </location>
</feature>
<dbReference type="GO" id="GO:0004516">
    <property type="term" value="F:nicotinate phosphoribosyltransferase activity"/>
    <property type="evidence" value="ECO:0007669"/>
    <property type="project" value="UniProtKB-UniRule"/>
</dbReference>
<dbReference type="GO" id="GO:0047280">
    <property type="term" value="F:nicotinamide phosphoribosyltransferase activity"/>
    <property type="evidence" value="ECO:0007669"/>
    <property type="project" value="UniProtKB-ARBA"/>
</dbReference>
<name>A0A075R4Y2_BRELA</name>
<evidence type="ECO:0000259" key="12">
    <source>
        <dbReference type="Pfam" id="PF17956"/>
    </source>
</evidence>
<dbReference type="InterPro" id="IPR007229">
    <property type="entry name" value="Nic_PRibTrfase-Fam"/>
</dbReference>
<dbReference type="InterPro" id="IPR006405">
    <property type="entry name" value="Nic_PRibTrfase_pncB"/>
</dbReference>
<keyword evidence="7 9" id="KW-0808">Transferase</keyword>
<comment type="PTM">
    <text evidence="9">Transiently phosphorylated on a His residue during the reaction cycle. Phosphorylation strongly increases the affinity for substrates and increases the rate of nicotinate D-ribonucleotide production. Dephosphorylation regenerates the low-affinity form of the enzyme, leading to product release.</text>
</comment>
<reference evidence="13 14" key="1">
    <citation type="journal article" date="2011" name="J. Bacteriol.">
        <title>Genome sequence of Brevibacillus laterosporus LMG 15441, a pathogen of invertebrates.</title>
        <authorList>
            <person name="Djukic M."/>
            <person name="Poehlein A."/>
            <person name="Thurmer A."/>
            <person name="Daniel R."/>
        </authorList>
    </citation>
    <scope>NUCLEOTIDE SEQUENCE [LARGE SCALE GENOMIC DNA]</scope>
    <source>
        <strain evidence="13 14">LMG 15441</strain>
    </source>
</reference>
<evidence type="ECO:0000256" key="8">
    <source>
        <dbReference type="ARBA" id="ARBA00048668"/>
    </source>
</evidence>
<dbReference type="InterPro" id="IPR040727">
    <property type="entry name" value="NAPRTase_N"/>
</dbReference>
<protein>
    <recommendedName>
        <fullName evidence="3 9">Nicotinate phosphoribosyltransferase</fullName>
        <ecNumber evidence="3 9">6.3.4.21</ecNumber>
    </recommendedName>
</protein>
<dbReference type="SUPFAM" id="SSF54675">
    <property type="entry name" value="Nicotinate/Quinolinate PRTase N-terminal domain-like"/>
    <property type="match status" value="1"/>
</dbReference>
<dbReference type="FunFam" id="3.20.20.70:FF:000076">
    <property type="entry name" value="Nicotinate phosphoribosyltransferase"/>
    <property type="match status" value="1"/>
</dbReference>
<dbReference type="InterPro" id="IPR041619">
    <property type="entry name" value="NAPRTase_C"/>
</dbReference>
<evidence type="ECO:0000256" key="5">
    <source>
        <dbReference type="ARBA" id="ARBA00022598"/>
    </source>
</evidence>
<dbReference type="Pfam" id="PF17767">
    <property type="entry name" value="NAPRTase_N"/>
    <property type="match status" value="1"/>
</dbReference>
<comment type="catalytic activity">
    <reaction evidence="8 9">
        <text>5-phospho-alpha-D-ribose 1-diphosphate + nicotinate + ATP + H2O = nicotinate beta-D-ribonucleotide + ADP + phosphate + diphosphate</text>
        <dbReference type="Rhea" id="RHEA:36163"/>
        <dbReference type="ChEBI" id="CHEBI:15377"/>
        <dbReference type="ChEBI" id="CHEBI:30616"/>
        <dbReference type="ChEBI" id="CHEBI:32544"/>
        <dbReference type="ChEBI" id="CHEBI:33019"/>
        <dbReference type="ChEBI" id="CHEBI:43474"/>
        <dbReference type="ChEBI" id="CHEBI:57502"/>
        <dbReference type="ChEBI" id="CHEBI:58017"/>
        <dbReference type="ChEBI" id="CHEBI:456216"/>
        <dbReference type="EC" id="6.3.4.21"/>
    </reaction>
</comment>
<sequence>MTKTIFDIVDPKIYRYIHMCLFCKQPAFRMTSEETPCPLCGKQELEILPFYDPSRDYGLDVDEYAITMMYALYKKNLHRTIVVFDDFYRKAPFVKPSSDFTGELGGYVAFGGLDQLIDIVENLYFNESDIEYLRSKGMYEEAFLSELRSLRFTGSLQAMKEGQIVFPNTPYIRMIAPIMECIWIEAQLLNTVNSESLLMTKASRIVTAADGQSVIEMGKRRAQGRDASVQGARSAYIAGFDYTSNLKAGKKYGVPTTGTHAHLFVQFFPNELDAFLAFAEVFPAKSILLVDTFDVLGSGIPNAIKVAKRMEEHGQKLTGIRLDSGDLAFLSKRARKMLDHAGFPYVKIAASSDLDEHTITSLKHQGAKIDIWGIGTKFITAYDTPALGGVHKIVARRTEKDWVALIKVSENIDKIINPGCKKTYRIYDQDGMAKGDYICLEHENIQGLKEIQLKHPVNPLKMKRVSHFTAVQLLVPIFEEGKLVYDQPTLEEIKQFHQAQKNTFWEEYLRLDNPEVYPVTLSDELRELKDKMINEIRELALIES</sequence>
<dbReference type="PIRSF" id="PIRSF000484">
    <property type="entry name" value="NAPRT"/>
    <property type="match status" value="1"/>
</dbReference>
<evidence type="ECO:0000313" key="13">
    <source>
        <dbReference type="EMBL" id="AIG26536.1"/>
    </source>
</evidence>
<dbReference type="PANTHER" id="PTHR11098">
    <property type="entry name" value="NICOTINATE PHOSPHORIBOSYLTRANSFERASE"/>
    <property type="match status" value="1"/>
</dbReference>
<organism evidence="13 14">
    <name type="scientific">Brevibacillus laterosporus LMG 15441</name>
    <dbReference type="NCBI Taxonomy" id="1042163"/>
    <lineage>
        <taxon>Bacteria</taxon>
        <taxon>Bacillati</taxon>
        <taxon>Bacillota</taxon>
        <taxon>Bacilli</taxon>
        <taxon>Bacillales</taxon>
        <taxon>Paenibacillaceae</taxon>
        <taxon>Brevibacillus</taxon>
    </lineage>
</organism>
<keyword evidence="5 9" id="KW-0436">Ligase</keyword>
<evidence type="ECO:0000256" key="3">
    <source>
        <dbReference type="ARBA" id="ARBA00013236"/>
    </source>
</evidence>
<gene>
    <name evidence="13" type="primary">pncB2</name>
    <name evidence="13" type="ORF">BRLA_c022150</name>
</gene>